<evidence type="ECO:0000313" key="4">
    <source>
        <dbReference type="Proteomes" id="UP000663854"/>
    </source>
</evidence>
<keyword evidence="5" id="KW-1185">Reference proteome</keyword>
<dbReference type="AlphaFoldDB" id="A0A814SGM0"/>
<comment type="caution">
    <text evidence="2">The sequence shown here is derived from an EMBL/GenBank/DDBJ whole genome shotgun (WGS) entry which is preliminary data.</text>
</comment>
<sequence>MNSNRFNYNSNGNMPMYNRIGPYGQNLNEWRNSPNTNQKLVWEPYALAAPRRVLTIDEQKQTQNRKIDEDWFHAYATYSPYRTSNQEYGFQQSPIHFTPNVYHKQPNAYTQVPSDSRQNSMNANTGGLGSPQSPMFDLLTRHGLPPLAYRTPRSSQNT</sequence>
<gene>
    <name evidence="3" type="ORF">JXQ802_LOCUS39364</name>
    <name evidence="2" type="ORF">PYM288_LOCUS22061</name>
</gene>
<dbReference type="EMBL" id="CAJNOH010000918">
    <property type="protein sequence ID" value="CAF1147849.1"/>
    <property type="molecule type" value="Genomic_DNA"/>
</dbReference>
<reference evidence="2" key="1">
    <citation type="submission" date="2021-02" db="EMBL/GenBank/DDBJ databases">
        <authorList>
            <person name="Nowell W R."/>
        </authorList>
    </citation>
    <scope>NUCLEOTIDE SEQUENCE</scope>
</reference>
<organism evidence="2 4">
    <name type="scientific">Rotaria sordida</name>
    <dbReference type="NCBI Taxonomy" id="392033"/>
    <lineage>
        <taxon>Eukaryota</taxon>
        <taxon>Metazoa</taxon>
        <taxon>Spiralia</taxon>
        <taxon>Gnathifera</taxon>
        <taxon>Rotifera</taxon>
        <taxon>Eurotatoria</taxon>
        <taxon>Bdelloidea</taxon>
        <taxon>Philodinida</taxon>
        <taxon>Philodinidae</taxon>
        <taxon>Rotaria</taxon>
    </lineage>
</organism>
<evidence type="ECO:0000313" key="2">
    <source>
        <dbReference type="EMBL" id="CAF1147849.1"/>
    </source>
</evidence>
<name>A0A814SGM0_9BILA</name>
<evidence type="ECO:0000313" key="3">
    <source>
        <dbReference type="EMBL" id="CAF1482147.1"/>
    </source>
</evidence>
<feature type="region of interest" description="Disordered" evidence="1">
    <location>
        <begin position="111"/>
        <end position="132"/>
    </location>
</feature>
<evidence type="ECO:0000256" key="1">
    <source>
        <dbReference type="SAM" id="MobiDB-lite"/>
    </source>
</evidence>
<evidence type="ECO:0000313" key="5">
    <source>
        <dbReference type="Proteomes" id="UP000663870"/>
    </source>
</evidence>
<accession>A0A814SGM0</accession>
<dbReference type="EMBL" id="CAJNOL010002265">
    <property type="protein sequence ID" value="CAF1482147.1"/>
    <property type="molecule type" value="Genomic_DNA"/>
</dbReference>
<protein>
    <submittedName>
        <fullName evidence="2">Uncharacterized protein</fullName>
    </submittedName>
</protein>
<dbReference type="Proteomes" id="UP000663854">
    <property type="component" value="Unassembled WGS sequence"/>
</dbReference>
<dbReference type="Proteomes" id="UP000663870">
    <property type="component" value="Unassembled WGS sequence"/>
</dbReference>
<proteinExistence type="predicted"/>